<sequence>MTVASASGNDTAQSRPVPEGHVRLTIDGIEVDAPKGELVIRTAERLGIVIPRFCDHPLLDPAGACRQCLVEVEVNGKPMPKPAASCTTAVADGMVVNTQQTSQVADKAQQGVMELLLINHPLDCPVCDKGGECPLQNQALKHGRSESRFVDKKRTFAKPVSISSQILLDRERCVLCQRCTRFSKQIAGDPFIELLERGATQQIGIGEQQPFQSYFSGNTIQICPVGALTSAAYRFRSRPFDLVSTPGVCEHCASGCSQRTDWRRGKVMRRLAGEDPEVNEEWNCDKGRFAFRYATASDRLTRPMVRDAESGELRETSWTEALRRAADGLLTARDSGGVGVLPGGRLTREDAYAYGKFARMALGTNDIDHRARPHSTEELDFLGASVVGTGPEDGVSYSSLEAAPTVLCVAFEPEEESPIVFLRLRKAARDGSTRVFHLGQWDSPGVEKTTDIVDSGSPIHSGGLLPCLPGGEAAALYELPPEVEQALSEPGAVLLLGERCSQVSGVYTAAMRVAERTGAGIAWIPRRAGERGAVEAGTLPTLLPNGRPVSDSVVRSGIERAWGVPEGSLPSIPGRELDGILAAAESGELSGLLVGGVDPDDLPDPEQARRALRSAGFVVSLELRPSGVTEHADVVLPIAPTVEKSGTFLNWEGRAREFEITIEGTGALPDCRVLDTLAVEMDVDLFTQTPAAVAAEIQRLGANPGARPKPPDIPAEPVDEPVGDKALLASWRHLLDNGSMQHDEPNLAGTARPPVARISRDTSRRLGIEPHQPVRVSTERGTVALESEIVEMPDGVVWLPGNSGPAKVRSVLGAGHGTVVGLAAGPLPPPGGGPKSPEPDETAAGEAVSAAVTNGHGANGHNDAANGHSDAANGHNDAANGHGAGGLGAAGHGPNGNGHTGTDGGVA</sequence>
<dbReference type="SMART" id="SM00926">
    <property type="entry name" value="Molybdop_Fe4S4"/>
    <property type="match status" value="1"/>
</dbReference>
<dbReference type="Pfam" id="PF22117">
    <property type="entry name" value="Fer4_Nqo3"/>
    <property type="match status" value="1"/>
</dbReference>
<dbReference type="AlphaFoldDB" id="A0A1I6ZAH1"/>
<dbReference type="FunFam" id="3.10.20.740:FF:000001">
    <property type="entry name" value="NADH-quinone oxidoreductase subunit G"/>
    <property type="match status" value="1"/>
</dbReference>
<dbReference type="InterPro" id="IPR010228">
    <property type="entry name" value="NADH_UbQ_OxRdtase_Gsu"/>
</dbReference>
<keyword evidence="6 12" id="KW-0479">Metal-binding</keyword>
<protein>
    <recommendedName>
        <fullName evidence="12">NADH-quinone oxidoreductase</fullName>
        <ecNumber evidence="12">7.1.1.-</ecNumber>
    </recommendedName>
</protein>
<evidence type="ECO:0000256" key="11">
    <source>
        <dbReference type="ARBA" id="ARBA00047712"/>
    </source>
</evidence>
<evidence type="ECO:0000256" key="10">
    <source>
        <dbReference type="ARBA" id="ARBA00023027"/>
    </source>
</evidence>
<dbReference type="GO" id="GO:0051539">
    <property type="term" value="F:4 iron, 4 sulfur cluster binding"/>
    <property type="evidence" value="ECO:0007669"/>
    <property type="project" value="UniProtKB-KW"/>
</dbReference>
<dbReference type="Pfam" id="PF01568">
    <property type="entry name" value="Molydop_binding"/>
    <property type="match status" value="1"/>
</dbReference>
<dbReference type="GO" id="GO:0051537">
    <property type="term" value="F:2 iron, 2 sulfur cluster binding"/>
    <property type="evidence" value="ECO:0007669"/>
    <property type="project" value="UniProtKB-UniRule"/>
</dbReference>
<dbReference type="STRING" id="995060.SAMN04487904_104149"/>
<evidence type="ECO:0000256" key="8">
    <source>
        <dbReference type="ARBA" id="ARBA00023004"/>
    </source>
</evidence>
<dbReference type="PROSITE" id="PS51085">
    <property type="entry name" value="2FE2S_FER_2"/>
    <property type="match status" value="1"/>
</dbReference>
<dbReference type="RefSeq" id="WP_092976653.1">
    <property type="nucleotide sequence ID" value="NZ_FPAT01000004.1"/>
</dbReference>
<keyword evidence="18" id="KW-1185">Reference proteome</keyword>
<feature type="compositionally biased region" description="Gly residues" evidence="13">
    <location>
        <begin position="882"/>
        <end position="907"/>
    </location>
</feature>
<feature type="domain" description="2Fe-2S ferredoxin-type" evidence="14">
    <location>
        <begin position="20"/>
        <end position="102"/>
    </location>
</feature>
<feature type="domain" description="4Fe-4S His(Cys)3-ligated-type" evidence="16">
    <location>
        <begin position="104"/>
        <end position="143"/>
    </location>
</feature>
<dbReference type="GO" id="GO:0043546">
    <property type="term" value="F:molybdopterin cofactor binding"/>
    <property type="evidence" value="ECO:0007669"/>
    <property type="project" value="InterPro"/>
</dbReference>
<keyword evidence="3 12" id="KW-0004">4Fe-4S</keyword>
<evidence type="ECO:0000313" key="18">
    <source>
        <dbReference type="Proteomes" id="UP000199165"/>
    </source>
</evidence>
<dbReference type="GO" id="GO:0003954">
    <property type="term" value="F:NADH dehydrogenase activity"/>
    <property type="evidence" value="ECO:0007669"/>
    <property type="project" value="TreeGrafter"/>
</dbReference>
<proteinExistence type="inferred from homology"/>
<dbReference type="InterPro" id="IPR000283">
    <property type="entry name" value="NADH_UbQ_OxRdtase_75kDa_su_CS"/>
</dbReference>
<comment type="cofactor">
    <cofactor evidence="1 12">
        <name>[4Fe-4S] cluster</name>
        <dbReference type="ChEBI" id="CHEBI:49883"/>
    </cofactor>
</comment>
<evidence type="ECO:0000256" key="6">
    <source>
        <dbReference type="ARBA" id="ARBA00022723"/>
    </source>
</evidence>
<dbReference type="PROSITE" id="PS00641">
    <property type="entry name" value="COMPLEX1_75K_1"/>
    <property type="match status" value="1"/>
</dbReference>
<dbReference type="GO" id="GO:0008137">
    <property type="term" value="F:NADH dehydrogenase (ubiquinone) activity"/>
    <property type="evidence" value="ECO:0007669"/>
    <property type="project" value="UniProtKB-UniRule"/>
</dbReference>
<dbReference type="Gene3D" id="3.10.20.740">
    <property type="match status" value="1"/>
</dbReference>
<evidence type="ECO:0000256" key="5">
    <source>
        <dbReference type="ARBA" id="ARBA00022719"/>
    </source>
</evidence>
<keyword evidence="7 12" id="KW-1278">Translocase</keyword>
<dbReference type="Pfam" id="PF00384">
    <property type="entry name" value="Molybdopterin"/>
    <property type="match status" value="1"/>
</dbReference>
<dbReference type="InterPro" id="IPR006963">
    <property type="entry name" value="Mopterin_OxRdtase_4Fe-4S_dom"/>
</dbReference>
<dbReference type="SUPFAM" id="SSF50692">
    <property type="entry name" value="ADC-like"/>
    <property type="match status" value="1"/>
</dbReference>
<evidence type="ECO:0000256" key="1">
    <source>
        <dbReference type="ARBA" id="ARBA00001966"/>
    </source>
</evidence>
<keyword evidence="9 12" id="KW-0411">Iron-sulfur</keyword>
<name>A0A1I6ZAH1_9ACTN</name>
<feature type="compositionally biased region" description="Polar residues" evidence="13">
    <location>
        <begin position="1"/>
        <end position="14"/>
    </location>
</feature>
<dbReference type="NCBIfam" id="TIGR01973">
    <property type="entry name" value="NuoG"/>
    <property type="match status" value="1"/>
</dbReference>
<gene>
    <name evidence="17" type="ORF">SAMN04487904_104149</name>
</gene>
<keyword evidence="5 12" id="KW-0874">Quinone</keyword>
<evidence type="ECO:0000256" key="7">
    <source>
        <dbReference type="ARBA" id="ARBA00022967"/>
    </source>
</evidence>
<reference evidence="18" key="1">
    <citation type="submission" date="2016-10" db="EMBL/GenBank/DDBJ databases">
        <authorList>
            <person name="Varghese N."/>
            <person name="Submissions S."/>
        </authorList>
    </citation>
    <scope>NUCLEOTIDE SEQUENCE [LARGE SCALE GENOMIC DNA]</scope>
    <source>
        <strain evidence="18">DSM 45501</strain>
    </source>
</reference>
<evidence type="ECO:0000259" key="15">
    <source>
        <dbReference type="PROSITE" id="PS51669"/>
    </source>
</evidence>
<dbReference type="Pfam" id="PF04879">
    <property type="entry name" value="Molybdop_Fe4S4"/>
    <property type="match status" value="1"/>
</dbReference>
<dbReference type="GO" id="GO:0042773">
    <property type="term" value="P:ATP synthesis coupled electron transport"/>
    <property type="evidence" value="ECO:0007669"/>
    <property type="project" value="InterPro"/>
</dbReference>
<dbReference type="SUPFAM" id="SSF54862">
    <property type="entry name" value="4Fe-4S ferredoxins"/>
    <property type="match status" value="1"/>
</dbReference>
<dbReference type="Gene3D" id="2.20.25.90">
    <property type="entry name" value="ADC-like domains"/>
    <property type="match status" value="1"/>
</dbReference>
<evidence type="ECO:0000256" key="2">
    <source>
        <dbReference type="ARBA" id="ARBA00005404"/>
    </source>
</evidence>
<accession>A0A1I6ZAH1</accession>
<comment type="cofactor">
    <cofactor evidence="12">
        <name>[2Fe-2S] cluster</name>
        <dbReference type="ChEBI" id="CHEBI:190135"/>
    </cofactor>
    <text evidence="12">Binds 1 [2Fe-2S] cluster per subunit.</text>
</comment>
<dbReference type="FunFam" id="3.30.70.20:FF:000016">
    <property type="entry name" value="NADH-quinone oxidoreductase"/>
    <property type="match status" value="1"/>
</dbReference>
<dbReference type="InterPro" id="IPR054351">
    <property type="entry name" value="NADH_UbQ_OxRdtase_ferredoxin"/>
</dbReference>
<comment type="catalytic activity">
    <reaction evidence="11 12">
        <text>a quinone + NADH + 5 H(+)(in) = a quinol + NAD(+) + 4 H(+)(out)</text>
        <dbReference type="Rhea" id="RHEA:57888"/>
        <dbReference type="ChEBI" id="CHEBI:15378"/>
        <dbReference type="ChEBI" id="CHEBI:24646"/>
        <dbReference type="ChEBI" id="CHEBI:57540"/>
        <dbReference type="ChEBI" id="CHEBI:57945"/>
        <dbReference type="ChEBI" id="CHEBI:132124"/>
    </reaction>
</comment>
<dbReference type="CDD" id="cd00207">
    <property type="entry name" value="fer2"/>
    <property type="match status" value="1"/>
</dbReference>
<dbReference type="InterPro" id="IPR019574">
    <property type="entry name" value="NADH_UbQ_OxRdtase_Gsu_4Fe4S-bd"/>
</dbReference>
<dbReference type="InterPro" id="IPR050123">
    <property type="entry name" value="Prok_molybdopt-oxidoreductase"/>
</dbReference>
<dbReference type="SMART" id="SM00929">
    <property type="entry name" value="NADH-G_4Fe-4S_3"/>
    <property type="match status" value="1"/>
</dbReference>
<evidence type="ECO:0000256" key="12">
    <source>
        <dbReference type="RuleBase" id="RU003525"/>
    </source>
</evidence>
<keyword evidence="10 12" id="KW-0520">NAD</keyword>
<dbReference type="Gene3D" id="3.40.228.10">
    <property type="entry name" value="Dimethylsulfoxide Reductase, domain 2"/>
    <property type="match status" value="1"/>
</dbReference>
<evidence type="ECO:0000256" key="13">
    <source>
        <dbReference type="SAM" id="MobiDB-lite"/>
    </source>
</evidence>
<dbReference type="EMBL" id="FPAT01000004">
    <property type="protein sequence ID" value="SFT59684.1"/>
    <property type="molecule type" value="Genomic_DNA"/>
</dbReference>
<dbReference type="InterPro" id="IPR001041">
    <property type="entry name" value="2Fe-2S_ferredoxin-type"/>
</dbReference>
<dbReference type="Gene3D" id="2.40.40.20">
    <property type="match status" value="1"/>
</dbReference>
<feature type="region of interest" description="Disordered" evidence="13">
    <location>
        <begin position="1"/>
        <end position="20"/>
    </location>
</feature>
<dbReference type="PROSITE" id="PS51839">
    <property type="entry name" value="4FE4S_HC3"/>
    <property type="match status" value="1"/>
</dbReference>
<comment type="similarity">
    <text evidence="2 12">Belongs to the complex I 75 kDa subunit family.</text>
</comment>
<dbReference type="SUPFAM" id="SSF53706">
    <property type="entry name" value="Formate dehydrogenase/DMSO reductase, domains 1-3"/>
    <property type="match status" value="1"/>
</dbReference>
<dbReference type="PROSITE" id="PS51669">
    <property type="entry name" value="4FE4S_MOW_BIS_MGD"/>
    <property type="match status" value="1"/>
</dbReference>
<dbReference type="GO" id="GO:0016020">
    <property type="term" value="C:membrane"/>
    <property type="evidence" value="ECO:0007669"/>
    <property type="project" value="InterPro"/>
</dbReference>
<keyword evidence="8 12" id="KW-0408">Iron</keyword>
<dbReference type="InterPro" id="IPR009010">
    <property type="entry name" value="Asp_de-COase-like_dom_sf"/>
</dbReference>
<dbReference type="Pfam" id="PF13510">
    <property type="entry name" value="Fer2_4"/>
    <property type="match status" value="1"/>
</dbReference>
<dbReference type="NCBIfam" id="NF005895">
    <property type="entry name" value="PRK07860.1"/>
    <property type="match status" value="1"/>
</dbReference>
<comment type="function">
    <text evidence="12">NDH-1 shuttles electrons from NADH, via FMN and iron-sulfur (Fe-S) centers, to quinones in the respiratory chain. Couples the redox reaction to proton translocation (for every two electrons transferred, four hydrogen ions are translocated across the cytoplasmic membrane), and thus conserves the redox energy in a proton gradient.</text>
</comment>
<dbReference type="Gene3D" id="3.30.70.20">
    <property type="match status" value="1"/>
</dbReference>
<evidence type="ECO:0000256" key="4">
    <source>
        <dbReference type="ARBA" id="ARBA00022714"/>
    </source>
</evidence>
<keyword evidence="4 12" id="KW-0001">2Fe-2S</keyword>
<dbReference type="InterPro" id="IPR006656">
    <property type="entry name" value="Mopterin_OxRdtase"/>
</dbReference>
<evidence type="ECO:0000259" key="14">
    <source>
        <dbReference type="PROSITE" id="PS51085"/>
    </source>
</evidence>
<evidence type="ECO:0000313" key="17">
    <source>
        <dbReference type="EMBL" id="SFT59684.1"/>
    </source>
</evidence>
<dbReference type="Proteomes" id="UP000199165">
    <property type="component" value="Unassembled WGS sequence"/>
</dbReference>
<feature type="domain" description="4Fe-4S Mo/W bis-MGD-type" evidence="15">
    <location>
        <begin position="242"/>
        <end position="298"/>
    </location>
</feature>
<feature type="compositionally biased region" description="Low complexity" evidence="13">
    <location>
        <begin position="871"/>
        <end position="881"/>
    </location>
</feature>
<dbReference type="PROSITE" id="PS00643">
    <property type="entry name" value="COMPLEX1_75K_3"/>
    <property type="match status" value="1"/>
</dbReference>
<dbReference type="CDD" id="cd02788">
    <property type="entry name" value="MopB_CT_NDH-1_NuoG2-N7"/>
    <property type="match status" value="1"/>
</dbReference>
<dbReference type="EC" id="7.1.1.-" evidence="12"/>
<dbReference type="InterPro" id="IPR006657">
    <property type="entry name" value="MoPterin_dinucl-bd_dom"/>
</dbReference>
<dbReference type="PROSITE" id="PS00642">
    <property type="entry name" value="COMPLEX1_75K_2"/>
    <property type="match status" value="1"/>
</dbReference>
<dbReference type="GO" id="GO:0046872">
    <property type="term" value="F:metal ion binding"/>
    <property type="evidence" value="ECO:0007669"/>
    <property type="project" value="UniProtKB-UniRule"/>
</dbReference>
<dbReference type="PANTHER" id="PTHR43105:SF12">
    <property type="entry name" value="NADH-QUINONE OXIDOREDUCTASE SUBUNIT G"/>
    <property type="match status" value="1"/>
</dbReference>
<evidence type="ECO:0000256" key="9">
    <source>
        <dbReference type="ARBA" id="ARBA00023014"/>
    </source>
</evidence>
<organism evidence="17 18">
    <name type="scientific">Actinopolyspora righensis</name>
    <dbReference type="NCBI Taxonomy" id="995060"/>
    <lineage>
        <taxon>Bacteria</taxon>
        <taxon>Bacillati</taxon>
        <taxon>Actinomycetota</taxon>
        <taxon>Actinomycetes</taxon>
        <taxon>Actinopolysporales</taxon>
        <taxon>Actinopolysporaceae</taxon>
        <taxon>Actinopolyspora</taxon>
        <taxon>Actinopolyspora alba group</taxon>
    </lineage>
</organism>
<evidence type="ECO:0000256" key="3">
    <source>
        <dbReference type="ARBA" id="ARBA00022485"/>
    </source>
</evidence>
<dbReference type="InterPro" id="IPR036010">
    <property type="entry name" value="2Fe-2S_ferredoxin-like_sf"/>
</dbReference>
<dbReference type="PANTHER" id="PTHR43105">
    <property type="entry name" value="RESPIRATORY NITRATE REDUCTASE"/>
    <property type="match status" value="1"/>
</dbReference>
<dbReference type="Gene3D" id="3.40.50.740">
    <property type="match status" value="2"/>
</dbReference>
<dbReference type="GO" id="GO:0048038">
    <property type="term" value="F:quinone binding"/>
    <property type="evidence" value="ECO:0007669"/>
    <property type="project" value="UniProtKB-UniRule"/>
</dbReference>
<evidence type="ECO:0000259" key="16">
    <source>
        <dbReference type="PROSITE" id="PS51839"/>
    </source>
</evidence>
<feature type="region of interest" description="Disordered" evidence="13">
    <location>
        <begin position="822"/>
        <end position="907"/>
    </location>
</feature>
<dbReference type="SUPFAM" id="SSF54292">
    <property type="entry name" value="2Fe-2S ferredoxin-like"/>
    <property type="match status" value="1"/>
</dbReference>
<dbReference type="Pfam" id="PF10588">
    <property type="entry name" value="NADH-G_4Fe-4S_3"/>
    <property type="match status" value="1"/>
</dbReference>